<protein>
    <submittedName>
        <fullName evidence="3">Aminoglycoside phosphotransferase</fullName>
    </submittedName>
</protein>
<evidence type="ECO:0000313" key="3">
    <source>
        <dbReference type="EMBL" id="CDO87983.1"/>
    </source>
</evidence>
<dbReference type="RefSeq" id="WP_051641224.1">
    <property type="nucleotide sequence ID" value="NZ_HG964446.1"/>
</dbReference>
<dbReference type="Pfam" id="PF23213">
    <property type="entry name" value="DUF7065"/>
    <property type="match status" value="1"/>
</dbReference>
<dbReference type="STRING" id="47839.BN973_02341"/>
<gene>
    <name evidence="3" type="ORF">BN973_02341</name>
</gene>
<dbReference type="AlphaFoldDB" id="A0A024JXK7"/>
<feature type="domain" description="DUF7064" evidence="1">
    <location>
        <begin position="171"/>
        <end position="226"/>
    </location>
</feature>
<dbReference type="Proteomes" id="UP000028880">
    <property type="component" value="Unassembled WGS sequence"/>
</dbReference>
<reference evidence="3" key="1">
    <citation type="journal article" date="2014" name="Genome Announc.">
        <title>Draft Genome Sequence of Mycobacterium triplex DSM 44626.</title>
        <authorList>
            <person name="Sassi M."/>
            <person name="Croce O."/>
            <person name="Robert C."/>
            <person name="Raoult D."/>
            <person name="Drancourt M."/>
        </authorList>
    </citation>
    <scope>NUCLEOTIDE SEQUENCE [LARGE SCALE GENOMIC DNA]</scope>
    <source>
        <strain evidence="3">DSM 44626</strain>
    </source>
</reference>
<dbReference type="Pfam" id="PF23212">
    <property type="entry name" value="DUF7064"/>
    <property type="match status" value="1"/>
</dbReference>
<name>A0A024JXK7_9MYCO</name>
<proteinExistence type="predicted"/>
<keyword evidence="3" id="KW-0808">Transferase</keyword>
<organism evidence="3">
    <name type="scientific">Mycobacterium triplex</name>
    <dbReference type="NCBI Taxonomy" id="47839"/>
    <lineage>
        <taxon>Bacteria</taxon>
        <taxon>Bacillati</taxon>
        <taxon>Actinomycetota</taxon>
        <taxon>Actinomycetes</taxon>
        <taxon>Mycobacteriales</taxon>
        <taxon>Mycobacteriaceae</taxon>
        <taxon>Mycobacterium</taxon>
        <taxon>Mycobacterium simiae complex</taxon>
    </lineage>
</organism>
<feature type="domain" description="DUF7065" evidence="2">
    <location>
        <begin position="7"/>
        <end position="170"/>
    </location>
</feature>
<dbReference type="GO" id="GO:0016740">
    <property type="term" value="F:transferase activity"/>
    <property type="evidence" value="ECO:0007669"/>
    <property type="project" value="UniProtKB-KW"/>
</dbReference>
<dbReference type="InterPro" id="IPR055493">
    <property type="entry name" value="DUF7065"/>
</dbReference>
<reference evidence="3" key="2">
    <citation type="submission" date="2014-04" db="EMBL/GenBank/DDBJ databases">
        <authorList>
            <person name="Urmite Genomes U."/>
        </authorList>
    </citation>
    <scope>NUCLEOTIDE SEQUENCE</scope>
    <source>
        <strain evidence="3">DSM 44626</strain>
    </source>
</reference>
<accession>A0A024JXK7</accession>
<dbReference type="InterPro" id="IPR055492">
    <property type="entry name" value="DUF7064"/>
</dbReference>
<dbReference type="EMBL" id="HG964446">
    <property type="protein sequence ID" value="CDO87983.1"/>
    <property type="molecule type" value="Genomic_DNA"/>
</dbReference>
<evidence type="ECO:0000259" key="1">
    <source>
        <dbReference type="Pfam" id="PF23212"/>
    </source>
</evidence>
<evidence type="ECO:0000259" key="2">
    <source>
        <dbReference type="Pfam" id="PF23213"/>
    </source>
</evidence>
<dbReference type="HOGENOM" id="CLU_801161_0_0_11"/>
<dbReference type="SUPFAM" id="SSF159245">
    <property type="entry name" value="AttH-like"/>
    <property type="match status" value="1"/>
</dbReference>
<sequence>MVDANDEFMHHPGPHRVWQESFFFSWFDAGADATGLARIGYRPSDHTADALLYTMRNGRVEGGYARLNARFTGTPDPGRLRIGALEFHMSEPMSKWRILLRGRDEVDLTFTALHAPYDFRAEAPPGQYIPPGIADVHMEQSGRVTGTIRMNGATYEIDGLGQRDKSWGDRDWRTIEGWNWIPMLFGPDFTMNCTLLINGGRAYPCGYIHHDGANHAVRELAVDYENGRPSCAEYVADHGHRRQRPAARDSRQRNRPIMLVPKGFGDPRVGGTLCNDRRRSAPQRCWPDRARVARRATRAATGAASPARCGADGHAMMIRHPPGGAELALSGHRVAAVRAFHLPRLCAPQTQAMSPSRGADP</sequence>